<keyword evidence="3" id="KW-1185">Reference proteome</keyword>
<dbReference type="InterPro" id="IPR001173">
    <property type="entry name" value="Glyco_trans_2-like"/>
</dbReference>
<reference evidence="2" key="1">
    <citation type="submission" date="2022-04" db="EMBL/GenBank/DDBJ databases">
        <title>Evolutionary, genomic, and biogeographic characterization of Chryseobacterium nepalense represented by a plastic-degrading bacterium AC3.</title>
        <authorList>
            <person name="Yin Z."/>
            <person name="Liu X."/>
            <person name="Wang D."/>
            <person name="Xie Z."/>
        </authorList>
    </citation>
    <scope>NUCLEOTIDE SEQUENCE</scope>
    <source>
        <strain evidence="2">AC3</strain>
    </source>
</reference>
<keyword evidence="2" id="KW-0808">Transferase</keyword>
<dbReference type="PANTHER" id="PTHR22916">
    <property type="entry name" value="GLYCOSYLTRANSFERASE"/>
    <property type="match status" value="1"/>
</dbReference>
<dbReference type="SUPFAM" id="SSF53448">
    <property type="entry name" value="Nucleotide-diphospho-sugar transferases"/>
    <property type="match status" value="1"/>
</dbReference>
<feature type="domain" description="Glycosyltransferase 2-like" evidence="1">
    <location>
        <begin position="4"/>
        <end position="169"/>
    </location>
</feature>
<name>A0ABY4K5G2_9FLAO</name>
<proteinExistence type="predicted"/>
<gene>
    <name evidence="2" type="ORF">M0D58_15470</name>
</gene>
<evidence type="ECO:0000259" key="1">
    <source>
        <dbReference type="Pfam" id="PF00535"/>
    </source>
</evidence>
<accession>A0ABY4K5G2</accession>
<evidence type="ECO:0000313" key="3">
    <source>
        <dbReference type="Proteomes" id="UP000830552"/>
    </source>
</evidence>
<dbReference type="Proteomes" id="UP000830552">
    <property type="component" value="Chromosome"/>
</dbReference>
<dbReference type="PANTHER" id="PTHR22916:SF3">
    <property type="entry name" value="UDP-GLCNAC:BETAGAL BETA-1,3-N-ACETYLGLUCOSAMINYLTRANSFERASE-LIKE PROTEIN 1"/>
    <property type="match status" value="1"/>
</dbReference>
<sequence>MNISVCLATYNGEKYIETQINSILPQLSGNDELIIIDDGSKDKTVDIIKSLNSRYIKIFINEKNLGHVKTFEKLLSLAQNQLLFLSDQDDIWIESKIEIYKKYFDDNDVLLISDNSYFIDNKGNEIHANIVKLSKESSQNYSKNIIDIYSGTAGYYGCGMAMKKDILDVILPIPTYIESHDLWIAMAANMMRSNLHIDDKTFYRRIHDENDSLRKRKFFKKIFSRYIFLRSQVEILKRLKKIKR</sequence>
<evidence type="ECO:0000313" key="2">
    <source>
        <dbReference type="EMBL" id="UPQ75435.1"/>
    </source>
</evidence>
<dbReference type="GO" id="GO:0016757">
    <property type="term" value="F:glycosyltransferase activity"/>
    <property type="evidence" value="ECO:0007669"/>
    <property type="project" value="UniProtKB-KW"/>
</dbReference>
<organism evidence="2 3">
    <name type="scientific">Chryseobacterium nepalense</name>
    <dbReference type="NCBI Taxonomy" id="1854498"/>
    <lineage>
        <taxon>Bacteria</taxon>
        <taxon>Pseudomonadati</taxon>
        <taxon>Bacteroidota</taxon>
        <taxon>Flavobacteriia</taxon>
        <taxon>Flavobacteriales</taxon>
        <taxon>Weeksellaceae</taxon>
        <taxon>Chryseobacterium group</taxon>
        <taxon>Chryseobacterium</taxon>
    </lineage>
</organism>
<keyword evidence="2" id="KW-0328">Glycosyltransferase</keyword>
<dbReference type="Pfam" id="PF00535">
    <property type="entry name" value="Glycos_transf_2"/>
    <property type="match status" value="1"/>
</dbReference>
<dbReference type="RefSeq" id="WP_248391335.1">
    <property type="nucleotide sequence ID" value="NZ_CP096203.1"/>
</dbReference>
<dbReference type="EMBL" id="CP096203">
    <property type="protein sequence ID" value="UPQ75435.1"/>
    <property type="molecule type" value="Genomic_DNA"/>
</dbReference>
<dbReference type="InterPro" id="IPR029044">
    <property type="entry name" value="Nucleotide-diphossugar_trans"/>
</dbReference>
<dbReference type="Gene3D" id="3.90.550.10">
    <property type="entry name" value="Spore Coat Polysaccharide Biosynthesis Protein SpsA, Chain A"/>
    <property type="match status" value="1"/>
</dbReference>
<dbReference type="EC" id="2.4.-.-" evidence="2"/>
<protein>
    <submittedName>
        <fullName evidence="2">Glycosyltransferase</fullName>
        <ecNumber evidence="2">2.4.-.-</ecNumber>
    </submittedName>
</protein>